<dbReference type="InterPro" id="IPR029062">
    <property type="entry name" value="Class_I_gatase-like"/>
</dbReference>
<evidence type="ECO:0008006" key="5">
    <source>
        <dbReference type="Google" id="ProtNLM"/>
    </source>
</evidence>
<evidence type="ECO:0000256" key="2">
    <source>
        <dbReference type="SAM" id="SignalP"/>
    </source>
</evidence>
<sequence>MTLLVCVVTSLAVAARACAEDWTPAVGNGQHVDKSSLVSNSDFWNTPIYKRHTENDGPTVLIIAGVRGDQPEGVLAADAIRHWPIQRGQLIVVPCVNWPAIMAGTATTPGEPQTTYDLGTAYPSQPKQHEARTPLGRSLWAFAQNLRPDLIIDLQSSVDDFGNGKYGTAILYQGDPSTAALAEAGRKKVDQSGCIGRPQAVTLNRPMPDGSFVAAMNHKHQTPVIIVKAYQSQSGTTRSRNARQQRHVVHGVLEHLKMLNETVHPDQLLPPRQANDNSLRIGVFTGPGAVSSTGHGPYWLMRSWQDLEDHRFVPIAGEEARSNAIRQFDVLYFGGGTSTEQGKSLGEIGRENVKRFIHDGGGYVGACAGFFLLMPLRSTSLQIIQAENVHERSSFGKAEVNVELTPLGKVLLGPSASSPNQAVTSDSAYSNGPVVKPSPDRGEVAYQPLAFYRTETTRYNSQAGLMINTPSSIYAEYGRGRIIAHSCHPERPPGPQQWFRRSFTSVAPPAYRQGSRESTKPQRPYGLPTGCEL</sequence>
<keyword evidence="2" id="KW-0732">Signal</keyword>
<dbReference type="AlphaFoldDB" id="A0A5C6C3P1"/>
<comment type="caution">
    <text evidence="3">The sequence shown here is derived from an EMBL/GenBank/DDBJ whole genome shotgun (WGS) entry which is preliminary data.</text>
</comment>
<evidence type="ECO:0000313" key="4">
    <source>
        <dbReference type="Proteomes" id="UP000319908"/>
    </source>
</evidence>
<dbReference type="Proteomes" id="UP000319908">
    <property type="component" value="Unassembled WGS sequence"/>
</dbReference>
<feature type="region of interest" description="Disordered" evidence="1">
    <location>
        <begin position="509"/>
        <end position="533"/>
    </location>
</feature>
<organism evidence="3 4">
    <name type="scientific">Allorhodopirellula heiligendammensis</name>
    <dbReference type="NCBI Taxonomy" id="2714739"/>
    <lineage>
        <taxon>Bacteria</taxon>
        <taxon>Pseudomonadati</taxon>
        <taxon>Planctomycetota</taxon>
        <taxon>Planctomycetia</taxon>
        <taxon>Pirellulales</taxon>
        <taxon>Pirellulaceae</taxon>
        <taxon>Allorhodopirellula</taxon>
    </lineage>
</organism>
<feature type="signal peptide" evidence="2">
    <location>
        <begin position="1"/>
        <end position="19"/>
    </location>
</feature>
<evidence type="ECO:0000256" key="1">
    <source>
        <dbReference type="SAM" id="MobiDB-lite"/>
    </source>
</evidence>
<feature type="compositionally biased region" description="Polar residues" evidence="1">
    <location>
        <begin position="416"/>
        <end position="430"/>
    </location>
</feature>
<gene>
    <name evidence="3" type="ORF">Poly21_13610</name>
</gene>
<protein>
    <recommendedName>
        <fullName evidence="5">Biotin-protein ligase N-terminal domain-containing protein</fullName>
    </recommendedName>
</protein>
<keyword evidence="4" id="KW-1185">Reference proteome</keyword>
<evidence type="ECO:0000313" key="3">
    <source>
        <dbReference type="EMBL" id="TWU19190.1"/>
    </source>
</evidence>
<reference evidence="3 4" key="1">
    <citation type="journal article" date="2020" name="Antonie Van Leeuwenhoek">
        <title>Rhodopirellula heiligendammensis sp. nov., Rhodopirellula pilleata sp. nov., and Rhodopirellula solitaria sp. nov. isolated from natural or artificial marine surfaces in Northern Germany and California, USA, and emended description of the genus Rhodopirellula.</title>
        <authorList>
            <person name="Kallscheuer N."/>
            <person name="Wiegand S."/>
            <person name="Jogler M."/>
            <person name="Boedeker C."/>
            <person name="Peeters S.H."/>
            <person name="Rast P."/>
            <person name="Heuer A."/>
            <person name="Jetten M.S.M."/>
            <person name="Rohde M."/>
            <person name="Jogler C."/>
        </authorList>
    </citation>
    <scope>NUCLEOTIDE SEQUENCE [LARGE SCALE GENOMIC DNA]</scope>
    <source>
        <strain evidence="3 4">Poly21</strain>
    </source>
</reference>
<dbReference type="Gene3D" id="3.40.630.10">
    <property type="entry name" value="Zn peptidases"/>
    <property type="match status" value="1"/>
</dbReference>
<feature type="chain" id="PRO_5023045964" description="Biotin-protein ligase N-terminal domain-containing protein" evidence="2">
    <location>
        <begin position="20"/>
        <end position="533"/>
    </location>
</feature>
<proteinExistence type="predicted"/>
<dbReference type="SUPFAM" id="SSF52317">
    <property type="entry name" value="Class I glutamine amidotransferase-like"/>
    <property type="match status" value="1"/>
</dbReference>
<dbReference type="Gene3D" id="3.40.50.880">
    <property type="match status" value="1"/>
</dbReference>
<name>A0A5C6C3P1_9BACT</name>
<dbReference type="SUPFAM" id="SSF53187">
    <property type="entry name" value="Zn-dependent exopeptidases"/>
    <property type="match status" value="1"/>
</dbReference>
<accession>A0A5C6C3P1</accession>
<feature type="region of interest" description="Disordered" evidence="1">
    <location>
        <begin position="416"/>
        <end position="440"/>
    </location>
</feature>
<dbReference type="EMBL" id="SJPU01000001">
    <property type="protein sequence ID" value="TWU19190.1"/>
    <property type="molecule type" value="Genomic_DNA"/>
</dbReference>